<keyword evidence="3" id="KW-0862">Zinc</keyword>
<keyword evidence="2" id="KW-0863">Zinc-finger</keyword>
<evidence type="ECO:0000313" key="6">
    <source>
        <dbReference type="Proteomes" id="UP001253545"/>
    </source>
</evidence>
<dbReference type="Proteomes" id="UP001253545">
    <property type="component" value="Unassembled WGS sequence"/>
</dbReference>
<keyword evidence="6" id="KW-1185">Reference proteome</keyword>
<evidence type="ECO:0000259" key="4">
    <source>
        <dbReference type="PROSITE" id="PS01358"/>
    </source>
</evidence>
<dbReference type="EMBL" id="JAVRHX010000001">
    <property type="protein sequence ID" value="MDT0593458.1"/>
    <property type="molecule type" value="Genomic_DNA"/>
</dbReference>
<dbReference type="Pfam" id="PF09413">
    <property type="entry name" value="DUF2007"/>
    <property type="match status" value="1"/>
</dbReference>
<evidence type="ECO:0000256" key="2">
    <source>
        <dbReference type="ARBA" id="ARBA00022771"/>
    </source>
</evidence>
<accession>A0ABU2ZLG0</accession>
<sequence length="108" mass="12744">MKRFYADYNLVKMRQIKELLDDAKIPSFIKNEYIQGASGEIPPHEALPEIWLVDETWWEKAQGIVDELEQDLSFNTGTVWYCGRCDEHNEGQFMVCWKCQQPRNLTES</sequence>
<evidence type="ECO:0000313" key="5">
    <source>
        <dbReference type="EMBL" id="MDT0593458.1"/>
    </source>
</evidence>
<evidence type="ECO:0000256" key="1">
    <source>
        <dbReference type="ARBA" id="ARBA00022723"/>
    </source>
</evidence>
<evidence type="ECO:0000256" key="3">
    <source>
        <dbReference type="ARBA" id="ARBA00022833"/>
    </source>
</evidence>
<dbReference type="Gene3D" id="3.30.70.790">
    <property type="entry name" value="UreE, C-terminal domain"/>
    <property type="match status" value="1"/>
</dbReference>
<dbReference type="InterPro" id="IPR001876">
    <property type="entry name" value="Znf_RanBP2"/>
</dbReference>
<reference evidence="5 6" key="1">
    <citation type="submission" date="2023-09" db="EMBL/GenBank/DDBJ databases">
        <authorList>
            <person name="Rey-Velasco X."/>
        </authorList>
    </citation>
    <scope>NUCLEOTIDE SEQUENCE [LARGE SCALE GENOMIC DNA]</scope>
    <source>
        <strain evidence="5 6">P117</strain>
    </source>
</reference>
<name>A0ABU2ZLG0_9ALTE</name>
<protein>
    <submittedName>
        <fullName evidence="5">DUF2007 domain-containing protein</fullName>
    </submittedName>
</protein>
<proteinExistence type="predicted"/>
<dbReference type="RefSeq" id="WP_311366972.1">
    <property type="nucleotide sequence ID" value="NZ_JAVRHX010000001.1"/>
</dbReference>
<comment type="caution">
    <text evidence="5">The sequence shown here is derived from an EMBL/GenBank/DDBJ whole genome shotgun (WGS) entry which is preliminary data.</text>
</comment>
<gene>
    <name evidence="5" type="ORF">RM552_01205</name>
</gene>
<dbReference type="InterPro" id="IPR018551">
    <property type="entry name" value="DUF2007"/>
</dbReference>
<organism evidence="5 6">
    <name type="scientific">Glaciecola petra</name>
    <dbReference type="NCBI Taxonomy" id="3075602"/>
    <lineage>
        <taxon>Bacteria</taxon>
        <taxon>Pseudomonadati</taxon>
        <taxon>Pseudomonadota</taxon>
        <taxon>Gammaproteobacteria</taxon>
        <taxon>Alteromonadales</taxon>
        <taxon>Alteromonadaceae</taxon>
        <taxon>Glaciecola</taxon>
    </lineage>
</organism>
<dbReference type="PROSITE" id="PS01358">
    <property type="entry name" value="ZF_RANBP2_1"/>
    <property type="match status" value="1"/>
</dbReference>
<feature type="domain" description="RanBP2-type" evidence="4">
    <location>
        <begin position="80"/>
        <end position="99"/>
    </location>
</feature>
<keyword evidence="1" id="KW-0479">Metal-binding</keyword>